<dbReference type="InterPro" id="IPR014622">
    <property type="entry name" value="UCP036794_erythomycin"/>
</dbReference>
<dbReference type="InterPro" id="IPR052036">
    <property type="entry name" value="Hydrolase/PRTase-associated"/>
</dbReference>
<dbReference type="Pfam" id="PF05139">
    <property type="entry name" value="Erythro_esteras"/>
    <property type="match status" value="1"/>
</dbReference>
<dbReference type="PANTHER" id="PTHR31299:SF0">
    <property type="entry name" value="ESTERASE, PUTATIVE (AFU_ORTHOLOGUE AFUA_1G05850)-RELATED"/>
    <property type="match status" value="1"/>
</dbReference>
<dbReference type="CDD" id="cd14728">
    <property type="entry name" value="Ere-like"/>
    <property type="match status" value="1"/>
</dbReference>
<dbReference type="Gene3D" id="1.20.1440.30">
    <property type="entry name" value="Biosynthetic Protein domain"/>
    <property type="match status" value="1"/>
</dbReference>
<evidence type="ECO:0000313" key="2">
    <source>
        <dbReference type="Proteomes" id="UP001596035"/>
    </source>
</evidence>
<accession>A0ABW0DNA4</accession>
<organism evidence="1 2">
    <name type="scientific">Streptomyces atrovirens</name>
    <dbReference type="NCBI Taxonomy" id="285556"/>
    <lineage>
        <taxon>Bacteria</taxon>
        <taxon>Bacillati</taxon>
        <taxon>Actinomycetota</taxon>
        <taxon>Actinomycetes</taxon>
        <taxon>Kitasatosporales</taxon>
        <taxon>Streptomycetaceae</taxon>
        <taxon>Streptomyces</taxon>
    </lineage>
</organism>
<dbReference type="InterPro" id="IPR007815">
    <property type="entry name" value="Emycin_Estase"/>
</dbReference>
<dbReference type="PIRSF" id="PIRSF036794">
    <property type="entry name" value="UCP_erythr_ester"/>
    <property type="match status" value="1"/>
</dbReference>
<name>A0ABW0DNA4_9ACTN</name>
<dbReference type="RefSeq" id="WP_344569355.1">
    <property type="nucleotide sequence ID" value="NZ_BAAATG010000062.1"/>
</dbReference>
<proteinExistence type="predicted"/>
<gene>
    <name evidence="1" type="ORF">ACFPWV_10460</name>
</gene>
<comment type="caution">
    <text evidence="1">The sequence shown here is derived from an EMBL/GenBank/DDBJ whole genome shotgun (WGS) entry which is preliminary data.</text>
</comment>
<dbReference type="Gene3D" id="3.30.1870.10">
    <property type="entry name" value="EreA-like, domain 2"/>
    <property type="match status" value="1"/>
</dbReference>
<dbReference type="PANTHER" id="PTHR31299">
    <property type="entry name" value="ESTERASE, PUTATIVE (AFU_ORTHOLOGUE AFUA_1G05850)-RELATED"/>
    <property type="match status" value="1"/>
</dbReference>
<dbReference type="Proteomes" id="UP001596035">
    <property type="component" value="Unassembled WGS sequence"/>
</dbReference>
<keyword evidence="2" id="KW-1185">Reference proteome</keyword>
<dbReference type="SUPFAM" id="SSF159501">
    <property type="entry name" value="EreA/ChaN-like"/>
    <property type="match status" value="1"/>
</dbReference>
<dbReference type="Gene3D" id="3.40.1660.10">
    <property type="entry name" value="EreA-like (biosynthetic domain)"/>
    <property type="match status" value="1"/>
</dbReference>
<protein>
    <submittedName>
        <fullName evidence="1">Erythromycin esterase family protein</fullName>
    </submittedName>
</protein>
<sequence>MSVPAGSTADPDELRAVREEAVELTGPESLGPLTERIGDARYVLLGEASHGTAEFYRWRAVLTRRLVEEKGFSLVAVEGDWPDCLAVHCSVTGAPGAPGDPREVLEGFVRWPRWMWANTEVADFTRWLRRHNDRLPADGRVGFFGLDVYSLWDSLHAVLDHVRTHDAQQVDRALEAYQCFEPYAEDPQEYARATRLVPSGCEPEVLSLLTGMRRGAEAAGTPDGLAGFAARQNAEVLAGAEAYYRAMVRGGPESWNIRDHHMADTLDRLMEHYGPGVRAVVWEHNTHVGDARATDMADAGMVNVGQLVRERHGAGDVVLVGFGSYEGEVVAADFWGARPRVLSVPPAREGSLEHRLHQALPGRQALFLLGPGRRAGAASEGAHWSAYERDHRAIGVVYRPSRERWGNYVATRLADRYDAFCHLDRTTALTPLHGERADTAEEETWPTGL</sequence>
<evidence type="ECO:0000313" key="1">
    <source>
        <dbReference type="EMBL" id="MFC5240322.1"/>
    </source>
</evidence>
<dbReference type="EMBL" id="JBHSKN010000010">
    <property type="protein sequence ID" value="MFC5240322.1"/>
    <property type="molecule type" value="Genomic_DNA"/>
</dbReference>
<reference evidence="2" key="1">
    <citation type="journal article" date="2019" name="Int. J. Syst. Evol. Microbiol.">
        <title>The Global Catalogue of Microorganisms (GCM) 10K type strain sequencing project: providing services to taxonomists for standard genome sequencing and annotation.</title>
        <authorList>
            <consortium name="The Broad Institute Genomics Platform"/>
            <consortium name="The Broad Institute Genome Sequencing Center for Infectious Disease"/>
            <person name="Wu L."/>
            <person name="Ma J."/>
        </authorList>
    </citation>
    <scope>NUCLEOTIDE SEQUENCE [LARGE SCALE GENOMIC DNA]</scope>
    <source>
        <strain evidence="2">CGMCC 4.7131</strain>
    </source>
</reference>